<dbReference type="EMBL" id="HBGK01014227">
    <property type="protein sequence ID" value="CAD9278435.1"/>
    <property type="molecule type" value="Transcribed_RNA"/>
</dbReference>
<accession>A0A7S1UVP9</accession>
<protein>
    <submittedName>
        <fullName evidence="2">Uncharacterized protein</fullName>
    </submittedName>
</protein>
<name>A0A7S1UVP9_9STRA</name>
<evidence type="ECO:0000313" key="2">
    <source>
        <dbReference type="EMBL" id="CAD9278435.1"/>
    </source>
</evidence>
<feature type="compositionally biased region" description="Polar residues" evidence="1">
    <location>
        <begin position="61"/>
        <end position="73"/>
    </location>
</feature>
<feature type="region of interest" description="Disordered" evidence="1">
    <location>
        <begin position="54"/>
        <end position="73"/>
    </location>
</feature>
<feature type="region of interest" description="Disordered" evidence="1">
    <location>
        <begin position="126"/>
        <end position="145"/>
    </location>
</feature>
<reference evidence="2" key="1">
    <citation type="submission" date="2021-01" db="EMBL/GenBank/DDBJ databases">
        <authorList>
            <person name="Corre E."/>
            <person name="Pelletier E."/>
            <person name="Niang G."/>
            <person name="Scheremetjew M."/>
            <person name="Finn R."/>
            <person name="Kale V."/>
            <person name="Holt S."/>
            <person name="Cochrane G."/>
            <person name="Meng A."/>
            <person name="Brown T."/>
            <person name="Cohen L."/>
        </authorList>
    </citation>
    <scope>NUCLEOTIDE SEQUENCE</scope>
    <source>
        <strain evidence="2">CCMP 410</strain>
    </source>
</reference>
<organism evidence="2">
    <name type="scientific">Grammatophora oceanica</name>
    <dbReference type="NCBI Taxonomy" id="210454"/>
    <lineage>
        <taxon>Eukaryota</taxon>
        <taxon>Sar</taxon>
        <taxon>Stramenopiles</taxon>
        <taxon>Ochrophyta</taxon>
        <taxon>Bacillariophyta</taxon>
        <taxon>Fragilariophyceae</taxon>
        <taxon>Fragilariophycidae</taxon>
        <taxon>Rhabdonematales</taxon>
        <taxon>Grammatophoraceae</taxon>
        <taxon>Grammatophora</taxon>
    </lineage>
</organism>
<evidence type="ECO:0000256" key="1">
    <source>
        <dbReference type="SAM" id="MobiDB-lite"/>
    </source>
</evidence>
<gene>
    <name evidence="2" type="ORF">GOCE00092_LOCUS7344</name>
</gene>
<sequence length="183" mass="19636">MYFLAEKHSTRSLAVEKMHRSDRASCLPGTCLLSADEGRQEQHETFSHKNATAEATLPESKASNTAQFSSPTTNKSTTTIMRFSNYSCLLLSLVACGGGGGQRIFGAPSLAQAKLLGSMHDDYDDGGEPAALLRGNNNNKAQEGGDRSLMFHHHSRELANNANADYDVISGGNDNQIALESSN</sequence>
<dbReference type="AlphaFoldDB" id="A0A7S1UVP9"/>
<proteinExistence type="predicted"/>